<dbReference type="Gene3D" id="3.40.630.30">
    <property type="match status" value="1"/>
</dbReference>
<gene>
    <name evidence="2" type="ORF">EKPJFOCH_3314</name>
</gene>
<feature type="domain" description="N-acetyltransferase" evidence="1">
    <location>
        <begin position="22"/>
        <end position="161"/>
    </location>
</feature>
<dbReference type="EMBL" id="BPRA01000015">
    <property type="protein sequence ID" value="GJE56806.1"/>
    <property type="molecule type" value="Genomic_DNA"/>
</dbReference>
<reference evidence="2" key="2">
    <citation type="submission" date="2021-08" db="EMBL/GenBank/DDBJ databases">
        <authorList>
            <person name="Tani A."/>
            <person name="Ola A."/>
            <person name="Ogura Y."/>
            <person name="Katsura K."/>
            <person name="Hayashi T."/>
        </authorList>
    </citation>
    <scope>NUCLEOTIDE SEQUENCE</scope>
    <source>
        <strain evidence="2">DSM 23674</strain>
    </source>
</reference>
<proteinExistence type="predicted"/>
<dbReference type="SUPFAM" id="SSF55729">
    <property type="entry name" value="Acyl-CoA N-acyltransferases (Nat)"/>
    <property type="match status" value="1"/>
</dbReference>
<accession>A0ABQ4TND8</accession>
<evidence type="ECO:0000313" key="3">
    <source>
        <dbReference type="Proteomes" id="UP001055101"/>
    </source>
</evidence>
<comment type="caution">
    <text evidence="2">The sequence shown here is derived from an EMBL/GenBank/DDBJ whole genome shotgun (WGS) entry which is preliminary data.</text>
</comment>
<organism evidence="2 3">
    <name type="scientific">Methylobacterium thuringiense</name>
    <dbReference type="NCBI Taxonomy" id="1003091"/>
    <lineage>
        <taxon>Bacteria</taxon>
        <taxon>Pseudomonadati</taxon>
        <taxon>Pseudomonadota</taxon>
        <taxon>Alphaproteobacteria</taxon>
        <taxon>Hyphomicrobiales</taxon>
        <taxon>Methylobacteriaceae</taxon>
        <taxon>Methylobacterium</taxon>
    </lineage>
</organism>
<protein>
    <recommendedName>
        <fullName evidence="1">N-acetyltransferase domain-containing protein</fullName>
    </recommendedName>
</protein>
<dbReference type="RefSeq" id="WP_147817499.1">
    <property type="nucleotide sequence ID" value="NZ_BPRA01000015.1"/>
</dbReference>
<dbReference type="InterPro" id="IPR000182">
    <property type="entry name" value="GNAT_dom"/>
</dbReference>
<evidence type="ECO:0000313" key="2">
    <source>
        <dbReference type="EMBL" id="GJE56806.1"/>
    </source>
</evidence>
<dbReference type="PROSITE" id="PS51186">
    <property type="entry name" value="GNAT"/>
    <property type="match status" value="1"/>
</dbReference>
<keyword evidence="3" id="KW-1185">Reference proteome</keyword>
<dbReference type="Proteomes" id="UP001055101">
    <property type="component" value="Unassembled WGS sequence"/>
</dbReference>
<evidence type="ECO:0000259" key="1">
    <source>
        <dbReference type="PROSITE" id="PS51186"/>
    </source>
</evidence>
<name>A0ABQ4TND8_9HYPH</name>
<dbReference type="InterPro" id="IPR016181">
    <property type="entry name" value="Acyl_CoA_acyltransferase"/>
</dbReference>
<sequence>MTTIREASSAPAASAALPPRGVRCRRVEPADIDALAVLLTQGFPARSLADWRKSLTRLGAWTEAQGLPGLGFVLVDGDTLVGCLLTLFGAGGTRCNMSSWYVAEGYRRFGTMLVSAALRDRSITYVNISSERHTRPIIEAQGFRRYTEGVMLAAPLASLAGLGRATISRERPGGDVIVDPTEAALMDHHAALGCITFWCLADGRAYPFVVARRLIKGRLPIAQVVYCAEGTDWRRLSHAVGRALARHGLFLLLLDAQGPVPGLPGRFLAGRMPKYARGPITPRCGDLAYTEAAVIGT</sequence>
<reference evidence="2" key="1">
    <citation type="journal article" date="2021" name="Front. Microbiol.">
        <title>Comprehensive Comparative Genomics and Phenotyping of Methylobacterium Species.</title>
        <authorList>
            <person name="Alessa O."/>
            <person name="Ogura Y."/>
            <person name="Fujitani Y."/>
            <person name="Takami H."/>
            <person name="Hayashi T."/>
            <person name="Sahin N."/>
            <person name="Tani A."/>
        </authorList>
    </citation>
    <scope>NUCLEOTIDE SEQUENCE</scope>
    <source>
        <strain evidence="2">DSM 23674</strain>
    </source>
</reference>